<dbReference type="Gene3D" id="3.90.75.20">
    <property type="match status" value="1"/>
</dbReference>
<name>A0A6J7VQH9_9CAUD</name>
<feature type="domain" description="AP2/ERF" evidence="4">
    <location>
        <begin position="113"/>
        <end position="167"/>
    </location>
</feature>
<accession>A0A6J7VQH9</accession>
<dbReference type="SUPFAM" id="SSF54171">
    <property type="entry name" value="DNA-binding domain"/>
    <property type="match status" value="1"/>
</dbReference>
<evidence type="ECO:0000256" key="1">
    <source>
        <dbReference type="ARBA" id="ARBA00023015"/>
    </source>
</evidence>
<sequence length="167" mass="19005">MLTVDDLRQVLNYDPATGVFTWKVTNSNRAVAGSVAGTLRVASETLVYRQIRIDGVSHRAHRLAWLYMTGEWPKDVVDHVNGNGTDNRWVNIREATKSQNQFNRRASRNNTSGRKGVVFLKDRNRWRALIWVNDQPRYLGNFYTYEAAVAARSAAERQLHGAFARAA</sequence>
<reference evidence="5" key="1">
    <citation type="submission" date="2020-05" db="EMBL/GenBank/DDBJ databases">
        <authorList>
            <person name="Chiriac C."/>
            <person name="Salcher M."/>
            <person name="Ghai R."/>
            <person name="Kavagutti S V."/>
        </authorList>
    </citation>
    <scope>NUCLEOTIDE SEQUENCE</scope>
</reference>
<dbReference type="InterPro" id="IPR001471">
    <property type="entry name" value="AP2/ERF_dom"/>
</dbReference>
<dbReference type="PROSITE" id="PS51032">
    <property type="entry name" value="AP2_ERF"/>
    <property type="match status" value="1"/>
</dbReference>
<dbReference type="GO" id="GO:0003700">
    <property type="term" value="F:DNA-binding transcription factor activity"/>
    <property type="evidence" value="ECO:0007669"/>
    <property type="project" value="InterPro"/>
</dbReference>
<keyword evidence="5" id="KW-0255">Endonuclease</keyword>
<dbReference type="GO" id="GO:0004519">
    <property type="term" value="F:endonuclease activity"/>
    <property type="evidence" value="ECO:0007669"/>
    <property type="project" value="UniProtKB-KW"/>
</dbReference>
<protein>
    <submittedName>
        <fullName evidence="5">Putative NHN endonuclease</fullName>
    </submittedName>
</protein>
<keyword evidence="5" id="KW-0540">Nuclease</keyword>
<dbReference type="GO" id="GO:0003677">
    <property type="term" value="F:DNA binding"/>
    <property type="evidence" value="ECO:0007669"/>
    <property type="project" value="UniProtKB-KW"/>
</dbReference>
<evidence type="ECO:0000259" key="4">
    <source>
        <dbReference type="PROSITE" id="PS51032"/>
    </source>
</evidence>
<dbReference type="InterPro" id="IPR044925">
    <property type="entry name" value="His-Me_finger_sf"/>
</dbReference>
<dbReference type="EMBL" id="LR798191">
    <property type="protein sequence ID" value="CAB5079604.1"/>
    <property type="molecule type" value="Genomic_DNA"/>
</dbReference>
<dbReference type="InterPro" id="IPR003615">
    <property type="entry name" value="HNH_nuc"/>
</dbReference>
<proteinExistence type="predicted"/>
<keyword evidence="5" id="KW-0378">Hydrolase</keyword>
<keyword evidence="1" id="KW-0805">Transcription regulation</keyword>
<evidence type="ECO:0000256" key="2">
    <source>
        <dbReference type="ARBA" id="ARBA00023125"/>
    </source>
</evidence>
<dbReference type="InterPro" id="IPR016177">
    <property type="entry name" value="DNA-bd_dom_sf"/>
</dbReference>
<gene>
    <name evidence="5" type="ORF">UFOVP143_49</name>
</gene>
<dbReference type="SUPFAM" id="SSF54060">
    <property type="entry name" value="His-Me finger endonucleases"/>
    <property type="match status" value="1"/>
</dbReference>
<evidence type="ECO:0000313" key="5">
    <source>
        <dbReference type="EMBL" id="CAB5079604.1"/>
    </source>
</evidence>
<keyword evidence="2" id="KW-0238">DNA-binding</keyword>
<dbReference type="Pfam" id="PF13392">
    <property type="entry name" value="HNH_3"/>
    <property type="match status" value="1"/>
</dbReference>
<organism evidence="5">
    <name type="scientific">uncultured Caudovirales phage</name>
    <dbReference type="NCBI Taxonomy" id="2100421"/>
    <lineage>
        <taxon>Viruses</taxon>
        <taxon>Duplodnaviria</taxon>
        <taxon>Heunggongvirae</taxon>
        <taxon>Uroviricota</taxon>
        <taxon>Caudoviricetes</taxon>
        <taxon>Peduoviridae</taxon>
        <taxon>Maltschvirus</taxon>
        <taxon>Maltschvirus maltsch</taxon>
    </lineage>
</organism>
<keyword evidence="3" id="KW-0804">Transcription</keyword>
<evidence type="ECO:0000256" key="3">
    <source>
        <dbReference type="ARBA" id="ARBA00023163"/>
    </source>
</evidence>